<organism evidence="2 3">
    <name type="scientific">Oryza sativa subsp. indica</name>
    <name type="common">Rice</name>
    <dbReference type="NCBI Taxonomy" id="39946"/>
    <lineage>
        <taxon>Eukaryota</taxon>
        <taxon>Viridiplantae</taxon>
        <taxon>Streptophyta</taxon>
        <taxon>Embryophyta</taxon>
        <taxon>Tracheophyta</taxon>
        <taxon>Spermatophyta</taxon>
        <taxon>Magnoliopsida</taxon>
        <taxon>Liliopsida</taxon>
        <taxon>Poales</taxon>
        <taxon>Poaceae</taxon>
        <taxon>BOP clade</taxon>
        <taxon>Oryzoideae</taxon>
        <taxon>Oryzeae</taxon>
        <taxon>Oryzinae</taxon>
        <taxon>Oryza</taxon>
        <taxon>Oryza sativa</taxon>
    </lineage>
</organism>
<proteinExistence type="predicted"/>
<gene>
    <name evidence="2" type="ORF">OsI_13617</name>
</gene>
<accession>B8AK80</accession>
<dbReference type="Proteomes" id="UP000007015">
    <property type="component" value="Chromosome 3"/>
</dbReference>
<name>B8AK80_ORYSI</name>
<dbReference type="HOGENOM" id="CLU_1410899_0_0_1"/>
<evidence type="ECO:0000313" key="2">
    <source>
        <dbReference type="EMBL" id="EEC76217.1"/>
    </source>
</evidence>
<dbReference type="AlphaFoldDB" id="B8AK80"/>
<evidence type="ECO:0000256" key="1">
    <source>
        <dbReference type="SAM" id="MobiDB-lite"/>
    </source>
</evidence>
<protein>
    <submittedName>
        <fullName evidence="2">Uncharacterized protein</fullName>
    </submittedName>
</protein>
<keyword evidence="3" id="KW-1185">Reference proteome</keyword>
<evidence type="ECO:0000313" key="3">
    <source>
        <dbReference type="Proteomes" id="UP000007015"/>
    </source>
</evidence>
<dbReference type="Gramene" id="BGIOSGA013601-TA">
    <property type="protein sequence ID" value="BGIOSGA013601-PA"/>
    <property type="gene ID" value="BGIOSGA013601"/>
</dbReference>
<dbReference type="EMBL" id="CM000128">
    <property type="protein sequence ID" value="EEC76217.1"/>
    <property type="molecule type" value="Genomic_DNA"/>
</dbReference>
<sequence>MALSRARLSLHPDHPDVQSTKPTCTVRELDALRWSDLDYLEQHGRRSTRRAVAALPAGVAQRGSLRIDSPAADGPLLSWRHRAMSNTYVDGHLVPAGTNLGSVPVLDRSASLSQPTALRRLPSANTSAGALPPANPNHRQQLLLSPMPPSIPTPRIACDAAHAPPSSGVDSRLQIDAPSHLHIDATGAPSRHR</sequence>
<feature type="region of interest" description="Disordered" evidence="1">
    <location>
        <begin position="158"/>
        <end position="193"/>
    </location>
</feature>
<reference evidence="2 3" key="1">
    <citation type="journal article" date="2005" name="PLoS Biol.">
        <title>The genomes of Oryza sativa: a history of duplications.</title>
        <authorList>
            <person name="Yu J."/>
            <person name="Wang J."/>
            <person name="Lin W."/>
            <person name="Li S."/>
            <person name="Li H."/>
            <person name="Zhou J."/>
            <person name="Ni P."/>
            <person name="Dong W."/>
            <person name="Hu S."/>
            <person name="Zeng C."/>
            <person name="Zhang J."/>
            <person name="Zhang Y."/>
            <person name="Li R."/>
            <person name="Xu Z."/>
            <person name="Li S."/>
            <person name="Li X."/>
            <person name="Zheng H."/>
            <person name="Cong L."/>
            <person name="Lin L."/>
            <person name="Yin J."/>
            <person name="Geng J."/>
            <person name="Li G."/>
            <person name="Shi J."/>
            <person name="Liu J."/>
            <person name="Lv H."/>
            <person name="Li J."/>
            <person name="Wang J."/>
            <person name="Deng Y."/>
            <person name="Ran L."/>
            <person name="Shi X."/>
            <person name="Wang X."/>
            <person name="Wu Q."/>
            <person name="Li C."/>
            <person name="Ren X."/>
            <person name="Wang J."/>
            <person name="Wang X."/>
            <person name="Li D."/>
            <person name="Liu D."/>
            <person name="Zhang X."/>
            <person name="Ji Z."/>
            <person name="Zhao W."/>
            <person name="Sun Y."/>
            <person name="Zhang Z."/>
            <person name="Bao J."/>
            <person name="Han Y."/>
            <person name="Dong L."/>
            <person name="Ji J."/>
            <person name="Chen P."/>
            <person name="Wu S."/>
            <person name="Liu J."/>
            <person name="Xiao Y."/>
            <person name="Bu D."/>
            <person name="Tan J."/>
            <person name="Yang L."/>
            <person name="Ye C."/>
            <person name="Zhang J."/>
            <person name="Xu J."/>
            <person name="Zhou Y."/>
            <person name="Yu Y."/>
            <person name="Zhang B."/>
            <person name="Zhuang S."/>
            <person name="Wei H."/>
            <person name="Liu B."/>
            <person name="Lei M."/>
            <person name="Yu H."/>
            <person name="Li Y."/>
            <person name="Xu H."/>
            <person name="Wei S."/>
            <person name="He X."/>
            <person name="Fang L."/>
            <person name="Zhang Z."/>
            <person name="Zhang Y."/>
            <person name="Huang X."/>
            <person name="Su Z."/>
            <person name="Tong W."/>
            <person name="Li J."/>
            <person name="Tong Z."/>
            <person name="Li S."/>
            <person name="Ye J."/>
            <person name="Wang L."/>
            <person name="Fang L."/>
            <person name="Lei T."/>
            <person name="Chen C."/>
            <person name="Chen H."/>
            <person name="Xu Z."/>
            <person name="Li H."/>
            <person name="Huang H."/>
            <person name="Zhang F."/>
            <person name="Xu H."/>
            <person name="Li N."/>
            <person name="Zhao C."/>
            <person name="Li S."/>
            <person name="Dong L."/>
            <person name="Huang Y."/>
            <person name="Li L."/>
            <person name="Xi Y."/>
            <person name="Qi Q."/>
            <person name="Li W."/>
            <person name="Zhang B."/>
            <person name="Hu W."/>
            <person name="Zhang Y."/>
            <person name="Tian X."/>
            <person name="Jiao Y."/>
            <person name="Liang X."/>
            <person name="Jin J."/>
            <person name="Gao L."/>
            <person name="Zheng W."/>
            <person name="Hao B."/>
            <person name="Liu S."/>
            <person name="Wang W."/>
            <person name="Yuan L."/>
            <person name="Cao M."/>
            <person name="McDermott J."/>
            <person name="Samudrala R."/>
            <person name="Wang J."/>
            <person name="Wong G.K."/>
            <person name="Yang H."/>
        </authorList>
    </citation>
    <scope>NUCLEOTIDE SEQUENCE [LARGE SCALE GENOMIC DNA]</scope>
    <source>
        <strain evidence="3">cv. 93-11</strain>
    </source>
</reference>
<feature type="region of interest" description="Disordered" evidence="1">
    <location>
        <begin position="1"/>
        <end position="20"/>
    </location>
</feature>